<comment type="caution">
    <text evidence="2">The sequence shown here is derived from an EMBL/GenBank/DDBJ whole genome shotgun (WGS) entry which is preliminary data.</text>
</comment>
<feature type="region of interest" description="Disordered" evidence="1">
    <location>
        <begin position="143"/>
        <end position="678"/>
    </location>
</feature>
<feature type="compositionally biased region" description="Low complexity" evidence="1">
    <location>
        <begin position="497"/>
        <end position="511"/>
    </location>
</feature>
<reference evidence="2" key="2">
    <citation type="submission" date="2020-09" db="EMBL/GenBank/DDBJ databases">
        <authorList>
            <person name="Sun Q."/>
            <person name="Ohkuma M."/>
        </authorList>
    </citation>
    <scope>NUCLEOTIDE SEQUENCE</scope>
    <source>
        <strain evidence="2">JCM 13064</strain>
    </source>
</reference>
<organism evidence="2 3">
    <name type="scientific">Sphaerisporangium melleum</name>
    <dbReference type="NCBI Taxonomy" id="321316"/>
    <lineage>
        <taxon>Bacteria</taxon>
        <taxon>Bacillati</taxon>
        <taxon>Actinomycetota</taxon>
        <taxon>Actinomycetes</taxon>
        <taxon>Streptosporangiales</taxon>
        <taxon>Streptosporangiaceae</taxon>
        <taxon>Sphaerisporangium</taxon>
    </lineage>
</organism>
<sequence>MIAVIFGLVAVVLLVLMVVAFGMRSMNRRESNLPPERLEKLAKQAEDPSAKRPGRPAEETFFESFPEGFDAFQEPERATARLRPGGGKTGPRPAARPGGRPGPRSKQSSSRGRRGVDEWGDADDYDDDYWTRVREDDGAFGGTIAARVGASRPDVASPSSPEPQEKPAKKAKEEVDPNSATVQAPLPTRAPGKSGAPARGAGAPVTSAATDHTVAFSAPVPAPPSAAAPAAPVPVAPASDAPGAIGTPQPSSRNRRGSRPDPADPLGVADTGRAKPRRRPEPGAGDPGRPAGPGRPAEPRRRTGAGRPAEPGRAASARPEPARPDPLAAGPRPDPLATGPRPDPLAVRPDPLTTGPSLTAGVHPTGALAGDPLSSGPLPGGAAARDPLASRDPLATGGSRSGRAAVAGGPVSGAAAARNPAQPGPAARPSRSGSRSAGPLDSPRTPTGPFDAGRSSTGSYETPRASGSYGPGGDPLGVGPASPGGTGDFPASPPPDASSASSASSAGSWPAYQTTGAYDILDEPTPPSGSSKETWKAADYQLPGYEGYASPPAAATPSAPSYEVRPGWATIDDSDPLNGATPPSGTPGYDASRPARGDQPAGGQAQGPGGYEAGYPSSSGTTPPWPQPVQNTGGSWPSYGELYGTSANGPEDPTVQQGNPSRGGHRRPTDPDYPDYYR</sequence>
<gene>
    <name evidence="2" type="ORF">GCM10007964_14740</name>
</gene>
<dbReference type="Proteomes" id="UP000645217">
    <property type="component" value="Unassembled WGS sequence"/>
</dbReference>
<accession>A0A917VG10</accession>
<evidence type="ECO:0000313" key="3">
    <source>
        <dbReference type="Proteomes" id="UP000645217"/>
    </source>
</evidence>
<feature type="compositionally biased region" description="Basic and acidic residues" evidence="1">
    <location>
        <begin position="163"/>
        <end position="175"/>
    </location>
</feature>
<dbReference type="RefSeq" id="WP_189162170.1">
    <property type="nucleotide sequence ID" value="NZ_BMNT01000006.1"/>
</dbReference>
<keyword evidence="3" id="KW-1185">Reference proteome</keyword>
<feature type="compositionally biased region" description="Low complexity" evidence="1">
    <location>
        <begin position="368"/>
        <end position="384"/>
    </location>
</feature>
<feature type="compositionally biased region" description="Low complexity" evidence="1">
    <location>
        <begin position="549"/>
        <end position="561"/>
    </location>
</feature>
<feature type="compositionally biased region" description="Pro residues" evidence="1">
    <location>
        <begin position="220"/>
        <end position="235"/>
    </location>
</feature>
<feature type="compositionally biased region" description="Gly residues" evidence="1">
    <location>
        <begin position="469"/>
        <end position="487"/>
    </location>
</feature>
<feature type="compositionally biased region" description="Low complexity" evidence="1">
    <location>
        <begin position="90"/>
        <end position="110"/>
    </location>
</feature>
<feature type="compositionally biased region" description="Polar residues" evidence="1">
    <location>
        <begin position="617"/>
        <end position="635"/>
    </location>
</feature>
<feature type="compositionally biased region" description="Basic and acidic residues" evidence="1">
    <location>
        <begin position="667"/>
        <end position="678"/>
    </location>
</feature>
<reference evidence="2" key="1">
    <citation type="journal article" date="2014" name="Int. J. Syst. Evol. Microbiol.">
        <title>Complete genome sequence of Corynebacterium casei LMG S-19264T (=DSM 44701T), isolated from a smear-ripened cheese.</title>
        <authorList>
            <consortium name="US DOE Joint Genome Institute (JGI-PGF)"/>
            <person name="Walter F."/>
            <person name="Albersmeier A."/>
            <person name="Kalinowski J."/>
            <person name="Ruckert C."/>
        </authorList>
    </citation>
    <scope>NUCLEOTIDE SEQUENCE</scope>
    <source>
        <strain evidence="2">JCM 13064</strain>
    </source>
</reference>
<evidence type="ECO:0000256" key="1">
    <source>
        <dbReference type="SAM" id="MobiDB-lite"/>
    </source>
</evidence>
<dbReference type="EMBL" id="BMNT01000006">
    <property type="protein sequence ID" value="GGK72969.1"/>
    <property type="molecule type" value="Genomic_DNA"/>
</dbReference>
<protein>
    <submittedName>
        <fullName evidence="2">Uncharacterized protein</fullName>
    </submittedName>
</protein>
<feature type="compositionally biased region" description="Low complexity" evidence="1">
    <location>
        <begin position="282"/>
        <end position="295"/>
    </location>
</feature>
<dbReference type="AlphaFoldDB" id="A0A917VG10"/>
<evidence type="ECO:0000313" key="2">
    <source>
        <dbReference type="EMBL" id="GGK72969.1"/>
    </source>
</evidence>
<name>A0A917VG10_9ACTN</name>
<feature type="compositionally biased region" description="Low complexity" evidence="1">
    <location>
        <begin position="305"/>
        <end position="319"/>
    </location>
</feature>
<feature type="compositionally biased region" description="Acidic residues" evidence="1">
    <location>
        <begin position="118"/>
        <end position="128"/>
    </location>
</feature>
<proteinExistence type="predicted"/>
<feature type="compositionally biased region" description="Low complexity" evidence="1">
    <location>
        <begin position="397"/>
        <end position="439"/>
    </location>
</feature>
<feature type="region of interest" description="Disordered" evidence="1">
    <location>
        <begin position="65"/>
        <end position="128"/>
    </location>
</feature>